<keyword evidence="2" id="KW-1185">Reference proteome</keyword>
<dbReference type="EMBL" id="QKWP01002493">
    <property type="protein sequence ID" value="RIB03153.1"/>
    <property type="molecule type" value="Genomic_DNA"/>
</dbReference>
<evidence type="ECO:0000313" key="1">
    <source>
        <dbReference type="EMBL" id="RIB03153.1"/>
    </source>
</evidence>
<organism evidence="1 2">
    <name type="scientific">Gigaspora rosea</name>
    <dbReference type="NCBI Taxonomy" id="44941"/>
    <lineage>
        <taxon>Eukaryota</taxon>
        <taxon>Fungi</taxon>
        <taxon>Fungi incertae sedis</taxon>
        <taxon>Mucoromycota</taxon>
        <taxon>Glomeromycotina</taxon>
        <taxon>Glomeromycetes</taxon>
        <taxon>Diversisporales</taxon>
        <taxon>Gigasporaceae</taxon>
        <taxon>Gigaspora</taxon>
    </lineage>
</organism>
<comment type="caution">
    <text evidence="1">The sequence shown here is derived from an EMBL/GenBank/DDBJ whole genome shotgun (WGS) entry which is preliminary data.</text>
</comment>
<dbReference type="Proteomes" id="UP000266673">
    <property type="component" value="Unassembled WGS sequence"/>
</dbReference>
<sequence>MHFLFILISVHNLIPAPNSNDLYIYSSYLPRQHYHLSLSSFNIFNIMDIPNKLVHSIFELF</sequence>
<reference evidence="1 2" key="1">
    <citation type="submission" date="2018-06" db="EMBL/GenBank/DDBJ databases">
        <title>Comparative genomics reveals the genomic features of Rhizophagus irregularis, R. cerebriforme, R. diaphanum and Gigaspora rosea, and their symbiotic lifestyle signature.</title>
        <authorList>
            <person name="Morin E."/>
            <person name="San Clemente H."/>
            <person name="Chen E.C.H."/>
            <person name="De La Providencia I."/>
            <person name="Hainaut M."/>
            <person name="Kuo A."/>
            <person name="Kohler A."/>
            <person name="Murat C."/>
            <person name="Tang N."/>
            <person name="Roy S."/>
            <person name="Loubradou J."/>
            <person name="Henrissat B."/>
            <person name="Grigoriev I.V."/>
            <person name="Corradi N."/>
            <person name="Roux C."/>
            <person name="Martin F.M."/>
        </authorList>
    </citation>
    <scope>NUCLEOTIDE SEQUENCE [LARGE SCALE GENOMIC DNA]</scope>
    <source>
        <strain evidence="1 2">DAOM 194757</strain>
    </source>
</reference>
<dbReference type="AlphaFoldDB" id="A0A397U744"/>
<accession>A0A397U744</accession>
<name>A0A397U744_9GLOM</name>
<gene>
    <name evidence="1" type="ORF">C2G38_2123710</name>
</gene>
<proteinExistence type="predicted"/>
<evidence type="ECO:0000313" key="2">
    <source>
        <dbReference type="Proteomes" id="UP000266673"/>
    </source>
</evidence>
<protein>
    <submittedName>
        <fullName evidence="1">Uncharacterized protein</fullName>
    </submittedName>
</protein>